<dbReference type="Gene3D" id="3.40.50.2000">
    <property type="entry name" value="Glycogen Phosphorylase B"/>
    <property type="match status" value="2"/>
</dbReference>
<dbReference type="EC" id="2.4.1.227" evidence="10"/>
<keyword evidence="4 10" id="KW-0808">Transferase</keyword>
<evidence type="ECO:0000256" key="4">
    <source>
        <dbReference type="ARBA" id="ARBA00022679"/>
    </source>
</evidence>
<dbReference type="PANTHER" id="PTHR21015:SF22">
    <property type="entry name" value="GLYCOSYLTRANSFERASE"/>
    <property type="match status" value="1"/>
</dbReference>
<gene>
    <name evidence="10 13" type="primary">murG</name>
    <name evidence="13" type="ORF">HF878_06995</name>
</gene>
<dbReference type="Proteomes" id="UP000543804">
    <property type="component" value="Unassembled WGS sequence"/>
</dbReference>
<evidence type="ECO:0000256" key="7">
    <source>
        <dbReference type="ARBA" id="ARBA00023136"/>
    </source>
</evidence>
<organism evidence="13 14">
    <name type="scientific">Selenomonas bovis</name>
    <dbReference type="NCBI Taxonomy" id="416586"/>
    <lineage>
        <taxon>Bacteria</taxon>
        <taxon>Bacillati</taxon>
        <taxon>Bacillota</taxon>
        <taxon>Negativicutes</taxon>
        <taxon>Selenomonadales</taxon>
        <taxon>Selenomonadaceae</taxon>
        <taxon>Selenomonas</taxon>
    </lineage>
</organism>
<protein>
    <recommendedName>
        <fullName evidence="10">UDP-N-acetylglucosamine--N-acetylmuramyl-(pentapeptide) pyrophosphoryl-undecaprenol N-acetylglucosamine transferase</fullName>
        <ecNumber evidence="10">2.4.1.227</ecNumber>
    </recommendedName>
    <alternativeName>
        <fullName evidence="10">Undecaprenyl-PP-MurNAc-pentapeptide-UDPGlcNAc GlcNAc transferase</fullName>
    </alternativeName>
</protein>
<sequence>MRIIVSGGGTGGHIYPAITIIRALKARVPEAEFLYVGTRRGLEADIVPKEGLPFATIDLQGFERHITLDNLRRAGKALVGVGKAARLVRKFRPDAAIGTGGYVCGPILLAASLAGVPTLIQEQNVVPGITNKLLSRFVTKIATGTEEAMRHFPAAKTVCTGNPIRSEVLTARREDGLKAYGFSGDRRVVLVSGGSRGARAINRAMVGVLKAAQHHAEVQFLLATGKGEYEAECARLKDAGVDLAAAPHIKVVPYLYDMPQAQAMADLAVFRAGATGLAELTARGIPAILVPYPYAAENHQEHNARALEEAGAARMILDRDLSSERLASVLTELLSEPEKLAQMAAASRRLGRPEAAADIAELVLSIAAR</sequence>
<dbReference type="UniPathway" id="UPA00219"/>
<dbReference type="GO" id="GO:0008360">
    <property type="term" value="P:regulation of cell shape"/>
    <property type="evidence" value="ECO:0007669"/>
    <property type="project" value="UniProtKB-KW"/>
</dbReference>
<evidence type="ECO:0000256" key="3">
    <source>
        <dbReference type="ARBA" id="ARBA00022676"/>
    </source>
</evidence>
<feature type="binding site" evidence="10">
    <location>
        <position position="165"/>
    </location>
    <ligand>
        <name>UDP-N-acetyl-alpha-D-glucosamine</name>
        <dbReference type="ChEBI" id="CHEBI:57705"/>
    </ligand>
</feature>
<dbReference type="GO" id="GO:0005886">
    <property type="term" value="C:plasma membrane"/>
    <property type="evidence" value="ECO:0007669"/>
    <property type="project" value="UniProtKB-SubCell"/>
</dbReference>
<keyword evidence="14" id="KW-1185">Reference proteome</keyword>
<feature type="binding site" evidence="10">
    <location>
        <position position="195"/>
    </location>
    <ligand>
        <name>UDP-N-acetyl-alpha-D-glucosamine</name>
        <dbReference type="ChEBI" id="CHEBI:57705"/>
    </ligand>
</feature>
<comment type="caution">
    <text evidence="13">The sequence shown here is derived from an EMBL/GenBank/DDBJ whole genome shotgun (WGS) entry which is preliminary data.</text>
</comment>
<feature type="binding site" evidence="10">
    <location>
        <position position="300"/>
    </location>
    <ligand>
        <name>UDP-N-acetyl-alpha-D-glucosamine</name>
        <dbReference type="ChEBI" id="CHEBI:57705"/>
    </ligand>
</feature>
<evidence type="ECO:0000259" key="12">
    <source>
        <dbReference type="Pfam" id="PF04101"/>
    </source>
</evidence>
<reference evidence="13 14" key="1">
    <citation type="submission" date="2020-04" db="EMBL/GenBank/DDBJ databases">
        <authorList>
            <person name="Hitch T.C.A."/>
            <person name="Wylensek D."/>
            <person name="Clavel T."/>
        </authorList>
    </citation>
    <scope>NUCLEOTIDE SEQUENCE [LARGE SCALE GENOMIC DNA]</scope>
    <source>
        <strain evidence="13 14">PG-130-P53-12</strain>
    </source>
</reference>
<dbReference type="GO" id="GO:0050511">
    <property type="term" value="F:undecaprenyldiphospho-muramoylpentapeptide beta-N-acetylglucosaminyltransferase activity"/>
    <property type="evidence" value="ECO:0007669"/>
    <property type="project" value="UniProtKB-UniRule"/>
</dbReference>
<comment type="catalytic activity">
    <reaction evidence="10">
        <text>di-trans,octa-cis-undecaprenyl diphospho-N-acetyl-alpha-D-muramoyl-L-alanyl-D-glutamyl-meso-2,6-diaminopimeloyl-D-alanyl-D-alanine + UDP-N-acetyl-alpha-D-glucosamine = di-trans,octa-cis-undecaprenyl diphospho-[N-acetyl-alpha-D-glucosaminyl-(1-&gt;4)]-N-acetyl-alpha-D-muramoyl-L-alanyl-D-glutamyl-meso-2,6-diaminopimeloyl-D-alanyl-D-alanine + UDP + H(+)</text>
        <dbReference type="Rhea" id="RHEA:31227"/>
        <dbReference type="ChEBI" id="CHEBI:15378"/>
        <dbReference type="ChEBI" id="CHEBI:57705"/>
        <dbReference type="ChEBI" id="CHEBI:58223"/>
        <dbReference type="ChEBI" id="CHEBI:61387"/>
        <dbReference type="ChEBI" id="CHEBI:61388"/>
        <dbReference type="EC" id="2.4.1.227"/>
    </reaction>
</comment>
<evidence type="ECO:0000256" key="8">
    <source>
        <dbReference type="ARBA" id="ARBA00023306"/>
    </source>
</evidence>
<evidence type="ECO:0000256" key="10">
    <source>
        <dbReference type="HAMAP-Rule" id="MF_00033"/>
    </source>
</evidence>
<evidence type="ECO:0000313" key="14">
    <source>
        <dbReference type="Proteomes" id="UP000543804"/>
    </source>
</evidence>
<keyword evidence="7 10" id="KW-0472">Membrane</keyword>
<evidence type="ECO:0000256" key="6">
    <source>
        <dbReference type="ARBA" id="ARBA00022984"/>
    </source>
</evidence>
<evidence type="ECO:0000259" key="11">
    <source>
        <dbReference type="Pfam" id="PF03033"/>
    </source>
</evidence>
<evidence type="ECO:0000256" key="5">
    <source>
        <dbReference type="ARBA" id="ARBA00022960"/>
    </source>
</evidence>
<evidence type="ECO:0000256" key="2">
    <source>
        <dbReference type="ARBA" id="ARBA00022618"/>
    </source>
</evidence>
<keyword evidence="9 10" id="KW-0961">Cell wall biogenesis/degradation</keyword>
<dbReference type="GO" id="GO:0071555">
    <property type="term" value="P:cell wall organization"/>
    <property type="evidence" value="ECO:0007669"/>
    <property type="project" value="UniProtKB-KW"/>
</dbReference>
<evidence type="ECO:0000256" key="1">
    <source>
        <dbReference type="ARBA" id="ARBA00022475"/>
    </source>
</evidence>
<feature type="binding site" evidence="10">
    <location>
        <position position="124"/>
    </location>
    <ligand>
        <name>UDP-N-acetyl-alpha-D-glucosamine</name>
        <dbReference type="ChEBI" id="CHEBI:57705"/>
    </ligand>
</feature>
<dbReference type="GO" id="GO:0051301">
    <property type="term" value="P:cell division"/>
    <property type="evidence" value="ECO:0007669"/>
    <property type="project" value="UniProtKB-KW"/>
</dbReference>
<keyword evidence="2 10" id="KW-0132">Cell division</keyword>
<evidence type="ECO:0000313" key="13">
    <source>
        <dbReference type="EMBL" id="NMD99219.1"/>
    </source>
</evidence>
<comment type="similarity">
    <text evidence="10">Belongs to the glycosyltransferase 28 family. MurG subfamily.</text>
</comment>
<keyword evidence="6 10" id="KW-0573">Peptidoglycan synthesis</keyword>
<dbReference type="Pfam" id="PF03033">
    <property type="entry name" value="Glyco_transf_28"/>
    <property type="match status" value="1"/>
</dbReference>
<comment type="function">
    <text evidence="10">Cell wall formation. Catalyzes the transfer of a GlcNAc subunit on undecaprenyl-pyrophosphoryl-MurNAc-pentapeptide (lipid intermediate I) to form undecaprenyl-pyrophosphoryl-MurNAc-(pentapeptide)GlcNAc (lipid intermediate II).</text>
</comment>
<keyword evidence="8 10" id="KW-0131">Cell cycle</keyword>
<dbReference type="GO" id="GO:0005975">
    <property type="term" value="P:carbohydrate metabolic process"/>
    <property type="evidence" value="ECO:0007669"/>
    <property type="project" value="InterPro"/>
</dbReference>
<proteinExistence type="inferred from homology"/>
<feature type="domain" description="Glycosyl transferase family 28 C-terminal" evidence="12">
    <location>
        <begin position="188"/>
        <end position="356"/>
    </location>
</feature>
<dbReference type="GO" id="GO:0009252">
    <property type="term" value="P:peptidoglycan biosynthetic process"/>
    <property type="evidence" value="ECO:0007669"/>
    <property type="project" value="UniProtKB-UniRule"/>
</dbReference>
<comment type="caution">
    <text evidence="10">Lacks conserved residue(s) required for the propagation of feature annotation.</text>
</comment>
<feature type="binding site" evidence="10">
    <location>
        <begin position="10"/>
        <end position="12"/>
    </location>
    <ligand>
        <name>UDP-N-acetyl-alpha-D-glucosamine</name>
        <dbReference type="ChEBI" id="CHEBI:57705"/>
    </ligand>
</feature>
<dbReference type="InterPro" id="IPR007235">
    <property type="entry name" value="Glyco_trans_28_C"/>
</dbReference>
<comment type="pathway">
    <text evidence="10">Cell wall biogenesis; peptidoglycan biosynthesis.</text>
</comment>
<dbReference type="RefSeq" id="WP_170077612.1">
    <property type="nucleotide sequence ID" value="NZ_JABAFA010000023.1"/>
</dbReference>
<dbReference type="EMBL" id="JABAFA010000023">
    <property type="protein sequence ID" value="NMD99219.1"/>
    <property type="molecule type" value="Genomic_DNA"/>
</dbReference>
<keyword evidence="1 10" id="KW-1003">Cell membrane</keyword>
<dbReference type="HAMAP" id="MF_00033">
    <property type="entry name" value="MurG"/>
    <property type="match status" value="1"/>
</dbReference>
<dbReference type="PANTHER" id="PTHR21015">
    <property type="entry name" value="UDP-N-ACETYLGLUCOSAMINE--N-ACETYLMURAMYL-(PENTAPEPTIDE) PYROPHOSPHORYL-UNDECAPRENOL N-ACETYLGLUCOSAMINE TRANSFERASE 1"/>
    <property type="match status" value="1"/>
</dbReference>
<dbReference type="Pfam" id="PF04101">
    <property type="entry name" value="Glyco_tran_28_C"/>
    <property type="match status" value="1"/>
</dbReference>
<keyword evidence="5 10" id="KW-0133">Cell shape</keyword>
<evidence type="ECO:0000256" key="9">
    <source>
        <dbReference type="ARBA" id="ARBA00023316"/>
    </source>
</evidence>
<dbReference type="InterPro" id="IPR004276">
    <property type="entry name" value="GlycoTrans_28_N"/>
</dbReference>
<feature type="domain" description="Glycosyltransferase family 28 N-terminal" evidence="11">
    <location>
        <begin position="3"/>
        <end position="142"/>
    </location>
</feature>
<keyword evidence="3 10" id="KW-0328">Glycosyltransferase</keyword>
<dbReference type="SUPFAM" id="SSF53756">
    <property type="entry name" value="UDP-Glycosyltransferase/glycogen phosphorylase"/>
    <property type="match status" value="1"/>
</dbReference>
<dbReference type="InterPro" id="IPR006009">
    <property type="entry name" value="GlcNAc_MurG"/>
</dbReference>
<dbReference type="CDD" id="cd03785">
    <property type="entry name" value="GT28_MurG"/>
    <property type="match status" value="1"/>
</dbReference>
<name>A0A848B4L4_9FIRM</name>
<dbReference type="AlphaFoldDB" id="A0A848B4L4"/>
<accession>A0A848B4L4</accession>
<dbReference type="NCBIfam" id="TIGR01133">
    <property type="entry name" value="murG"/>
    <property type="match status" value="1"/>
</dbReference>
<comment type="subcellular location">
    <subcellularLocation>
        <location evidence="10">Cell membrane</location>
        <topology evidence="10">Peripheral membrane protein</topology>
        <orientation evidence="10">Cytoplasmic side</orientation>
    </subcellularLocation>
</comment>